<feature type="domain" description="Putative zinc ribbon" evidence="1">
    <location>
        <begin position="8"/>
        <end position="85"/>
    </location>
</feature>
<dbReference type="RefSeq" id="WP_065859403.1">
    <property type="nucleotide sequence ID" value="NZ_LYPC01000032.1"/>
</dbReference>
<sequence>MGDVYKNCQSCGMPLARDEQGGGTEKSGAKSKMYCSHCYQNGEFTMPDFTVDQMKERVKMKMVEFGFPRFLTGLFTRNIPKLKRWSSHE</sequence>
<evidence type="ECO:0000313" key="3">
    <source>
        <dbReference type="Proteomes" id="UP000093309"/>
    </source>
</evidence>
<gene>
    <name evidence="2" type="ORF">A8709_11865</name>
</gene>
<proteinExistence type="predicted"/>
<name>A0A1C0ZR05_9BACL</name>
<dbReference type="STRING" id="512399.A8709_11865"/>
<reference evidence="3" key="1">
    <citation type="submission" date="2016-05" db="EMBL/GenBank/DDBJ databases">
        <title>Paenibacillus oryzae. sp. nov., isolated from the rice root.</title>
        <authorList>
            <person name="Zhang J."/>
            <person name="Zhang X."/>
        </authorList>
    </citation>
    <scope>NUCLEOTIDE SEQUENCE [LARGE SCALE GENOMIC DNA]</scope>
    <source>
        <strain evidence="3">KCTC13222</strain>
    </source>
</reference>
<accession>A0A1C0ZR05</accession>
<comment type="caution">
    <text evidence="2">The sequence shown here is derived from an EMBL/GenBank/DDBJ whole genome shotgun (WGS) entry which is preliminary data.</text>
</comment>
<dbReference type="EMBL" id="LYPC01000032">
    <property type="protein sequence ID" value="OCT10492.1"/>
    <property type="molecule type" value="Genomic_DNA"/>
</dbReference>
<organism evidence="2 3">
    <name type="scientific">Paenibacillus pectinilyticus</name>
    <dbReference type="NCBI Taxonomy" id="512399"/>
    <lineage>
        <taxon>Bacteria</taxon>
        <taxon>Bacillati</taxon>
        <taxon>Bacillota</taxon>
        <taxon>Bacilli</taxon>
        <taxon>Bacillales</taxon>
        <taxon>Paenibacillaceae</taxon>
        <taxon>Paenibacillus</taxon>
    </lineage>
</organism>
<dbReference type="AlphaFoldDB" id="A0A1C0ZR05"/>
<protein>
    <recommendedName>
        <fullName evidence="1">Putative zinc ribbon domain-containing protein</fullName>
    </recommendedName>
</protein>
<dbReference type="OrthoDB" id="9801008at2"/>
<evidence type="ECO:0000259" key="1">
    <source>
        <dbReference type="Pfam" id="PF12674"/>
    </source>
</evidence>
<keyword evidence="3" id="KW-1185">Reference proteome</keyword>
<evidence type="ECO:0000313" key="2">
    <source>
        <dbReference type="EMBL" id="OCT10492.1"/>
    </source>
</evidence>
<dbReference type="Pfam" id="PF12674">
    <property type="entry name" value="Zn_ribbon_2"/>
    <property type="match status" value="1"/>
</dbReference>
<dbReference type="Proteomes" id="UP000093309">
    <property type="component" value="Unassembled WGS sequence"/>
</dbReference>
<dbReference type="InterPro" id="IPR025868">
    <property type="entry name" value="Zn_ribbon_dom_put"/>
</dbReference>